<dbReference type="Proteomes" id="UP000190897">
    <property type="component" value="Unassembled WGS sequence"/>
</dbReference>
<dbReference type="EMBL" id="FUZA01000002">
    <property type="protein sequence ID" value="SKB80459.1"/>
    <property type="molecule type" value="Genomic_DNA"/>
</dbReference>
<dbReference type="InterPro" id="IPR018060">
    <property type="entry name" value="HTH_AraC"/>
</dbReference>
<dbReference type="PROSITE" id="PS01124">
    <property type="entry name" value="HTH_ARAC_FAMILY_2"/>
    <property type="match status" value="1"/>
</dbReference>
<dbReference type="OrthoDB" id="5492415at2"/>
<organism evidence="6 7">
    <name type="scientific">Dyadobacter psychrophilus</name>
    <dbReference type="NCBI Taxonomy" id="651661"/>
    <lineage>
        <taxon>Bacteria</taxon>
        <taxon>Pseudomonadati</taxon>
        <taxon>Bacteroidota</taxon>
        <taxon>Cytophagia</taxon>
        <taxon>Cytophagales</taxon>
        <taxon>Spirosomataceae</taxon>
        <taxon>Dyadobacter</taxon>
    </lineage>
</organism>
<keyword evidence="4" id="KW-0472">Membrane</keyword>
<feature type="domain" description="HTH araC/xylS-type" evidence="5">
    <location>
        <begin position="257"/>
        <end position="360"/>
    </location>
</feature>
<accession>A0A1T5E9K4</accession>
<dbReference type="Pfam" id="PF12833">
    <property type="entry name" value="HTH_18"/>
    <property type="match status" value="1"/>
</dbReference>
<dbReference type="PROSITE" id="PS00041">
    <property type="entry name" value="HTH_ARAC_FAMILY_1"/>
    <property type="match status" value="1"/>
</dbReference>
<dbReference type="RefSeq" id="WP_082214733.1">
    <property type="nucleotide sequence ID" value="NZ_FUZA01000002.1"/>
</dbReference>
<feature type="transmembrane region" description="Helical" evidence="4">
    <location>
        <begin position="135"/>
        <end position="155"/>
    </location>
</feature>
<feature type="transmembrane region" description="Helical" evidence="4">
    <location>
        <begin position="35"/>
        <end position="54"/>
    </location>
</feature>
<evidence type="ECO:0000256" key="2">
    <source>
        <dbReference type="ARBA" id="ARBA00023125"/>
    </source>
</evidence>
<keyword evidence="3" id="KW-0804">Transcription</keyword>
<dbReference type="Gene3D" id="1.10.10.60">
    <property type="entry name" value="Homeodomain-like"/>
    <property type="match status" value="2"/>
</dbReference>
<dbReference type="GO" id="GO:0043565">
    <property type="term" value="F:sequence-specific DNA binding"/>
    <property type="evidence" value="ECO:0007669"/>
    <property type="project" value="InterPro"/>
</dbReference>
<feature type="transmembrane region" description="Helical" evidence="4">
    <location>
        <begin position="66"/>
        <end position="86"/>
    </location>
</feature>
<keyword evidence="4" id="KW-1133">Transmembrane helix</keyword>
<evidence type="ECO:0000259" key="5">
    <source>
        <dbReference type="PROSITE" id="PS01124"/>
    </source>
</evidence>
<evidence type="ECO:0000256" key="4">
    <source>
        <dbReference type="SAM" id="Phobius"/>
    </source>
</evidence>
<keyword evidence="7" id="KW-1185">Reference proteome</keyword>
<dbReference type="SMART" id="SM00342">
    <property type="entry name" value="HTH_ARAC"/>
    <property type="match status" value="1"/>
</dbReference>
<feature type="transmembrane region" description="Helical" evidence="4">
    <location>
        <begin position="6"/>
        <end position="28"/>
    </location>
</feature>
<dbReference type="PANTHER" id="PTHR43280">
    <property type="entry name" value="ARAC-FAMILY TRANSCRIPTIONAL REGULATOR"/>
    <property type="match status" value="1"/>
</dbReference>
<gene>
    <name evidence="6" type="ORF">SAMN05660293_02241</name>
</gene>
<proteinExistence type="predicted"/>
<evidence type="ECO:0000313" key="7">
    <source>
        <dbReference type="Proteomes" id="UP000190897"/>
    </source>
</evidence>
<feature type="transmembrane region" description="Helical" evidence="4">
    <location>
        <begin position="176"/>
        <end position="196"/>
    </location>
</feature>
<evidence type="ECO:0000313" key="6">
    <source>
        <dbReference type="EMBL" id="SKB80459.1"/>
    </source>
</evidence>
<protein>
    <submittedName>
        <fullName evidence="6">Transcriptional regulator, AraC family</fullName>
    </submittedName>
</protein>
<name>A0A1T5E9K4_9BACT</name>
<keyword evidence="2" id="KW-0238">DNA-binding</keyword>
<sequence>MENWKAILYLLAFGQGIILSISLIFRGIKRERASIFLGIILFVLALEILNAWGIQVRYHKASYAIPFWNIQSYLLLPLSLWFFAKLTTDQDYVFRKRYWLFFTPILLELTIRSLWHSYARWTGKSFPSLLDIPIWFFLTELLPIIGMCIVLAVYGRKLFAFQSDWKNNGLPLTIRGYFRLYGLFGFLLVLTILWFAGVVLEWPVFASVEALLTICLFGLGYIGYLSPTFFNLPVLVKPKVVEKPDFLNYDDLAELKRLHAAFVQDSLHTQSKLTLEELAATLHLPSRYVSYLINTHCASNFNNFVNRFRVEEVIRKLGDPKEQHKTVLALAFEAGFNSKSTFNQVFRQHTGKSPSQYLLVHK</sequence>
<reference evidence="7" key="1">
    <citation type="submission" date="2017-02" db="EMBL/GenBank/DDBJ databases">
        <authorList>
            <person name="Varghese N."/>
            <person name="Submissions S."/>
        </authorList>
    </citation>
    <scope>NUCLEOTIDE SEQUENCE [LARGE SCALE GENOMIC DNA]</scope>
    <source>
        <strain evidence="7">DSM 22270</strain>
    </source>
</reference>
<dbReference type="InterPro" id="IPR018062">
    <property type="entry name" value="HTH_AraC-typ_CS"/>
</dbReference>
<feature type="transmembrane region" description="Helical" evidence="4">
    <location>
        <begin position="202"/>
        <end position="224"/>
    </location>
</feature>
<dbReference type="GO" id="GO:0003700">
    <property type="term" value="F:DNA-binding transcription factor activity"/>
    <property type="evidence" value="ECO:0007669"/>
    <property type="project" value="InterPro"/>
</dbReference>
<keyword evidence="1" id="KW-0805">Transcription regulation</keyword>
<dbReference type="SUPFAM" id="SSF46689">
    <property type="entry name" value="Homeodomain-like"/>
    <property type="match status" value="1"/>
</dbReference>
<dbReference type="AlphaFoldDB" id="A0A1T5E9K4"/>
<evidence type="ECO:0000256" key="3">
    <source>
        <dbReference type="ARBA" id="ARBA00023163"/>
    </source>
</evidence>
<dbReference type="STRING" id="651661.SAMN05660293_02241"/>
<keyword evidence="4" id="KW-0812">Transmembrane</keyword>
<dbReference type="InterPro" id="IPR009057">
    <property type="entry name" value="Homeodomain-like_sf"/>
</dbReference>
<dbReference type="PANTHER" id="PTHR43280:SF29">
    <property type="entry name" value="ARAC-FAMILY TRANSCRIPTIONAL REGULATOR"/>
    <property type="match status" value="1"/>
</dbReference>
<evidence type="ECO:0000256" key="1">
    <source>
        <dbReference type="ARBA" id="ARBA00023015"/>
    </source>
</evidence>
<feature type="transmembrane region" description="Helical" evidence="4">
    <location>
        <begin position="98"/>
        <end position="115"/>
    </location>
</feature>